<evidence type="ECO:0000256" key="2">
    <source>
        <dbReference type="ARBA" id="ARBA00023315"/>
    </source>
</evidence>
<reference evidence="5 6" key="1">
    <citation type="submission" date="2016-06" db="EMBL/GenBank/DDBJ databases">
        <authorList>
            <person name="Kjaerup R.B."/>
            <person name="Dalgaard T.S."/>
            <person name="Juul-Madsen H.R."/>
        </authorList>
    </citation>
    <scope>NUCLEOTIDE SEQUENCE [LARGE SCALE GENOMIC DNA]</scope>
    <source>
        <strain evidence="5 6">CECT 8886</strain>
    </source>
</reference>
<dbReference type="RefSeq" id="WP_067017156.1">
    <property type="nucleotide sequence ID" value="NZ_FLOB01000006.1"/>
</dbReference>
<evidence type="ECO:0000313" key="5">
    <source>
        <dbReference type="EMBL" id="SBS33134.1"/>
    </source>
</evidence>
<dbReference type="OrthoDB" id="9801656at2"/>
<dbReference type="Pfam" id="PF13302">
    <property type="entry name" value="Acetyltransf_3"/>
    <property type="match status" value="1"/>
</dbReference>
<dbReference type="Gene3D" id="3.40.630.30">
    <property type="match status" value="1"/>
</dbReference>
<dbReference type="SUPFAM" id="SSF55729">
    <property type="entry name" value="Acyl-CoA N-acyltransferases (Nat)"/>
    <property type="match status" value="1"/>
</dbReference>
<keyword evidence="6" id="KW-1185">Reference proteome</keyword>
<feature type="domain" description="N-acetyltransferase" evidence="4">
    <location>
        <begin position="1"/>
        <end position="159"/>
    </location>
</feature>
<protein>
    <submittedName>
        <fullName evidence="5">Putative ribosomal N-acetyltransferase YdaF</fullName>
        <ecNumber evidence="5">2.3.1.-</ecNumber>
    </submittedName>
</protein>
<keyword evidence="2 5" id="KW-0012">Acyltransferase</keyword>
<sequence length="167" mass="19079">MELRLLSESDLHSLLSFEIGNRQWFEAYIDPRAETFYSVDGVREHITECLSLYRSQEMLPMLIVDGGGEIVGRINLRDIDMQNRSAYLGYRIGEAFTNRGLAKRAVKELIAQIAHLNLKALIAYVSADNIASQKVLQHNGFLPIKNHEDYVLIKGIFVDCIEYHHSL</sequence>
<dbReference type="STRING" id="1792290.MSP8886_02651"/>
<evidence type="ECO:0000256" key="1">
    <source>
        <dbReference type="ARBA" id="ARBA00022679"/>
    </source>
</evidence>
<dbReference type="EMBL" id="FLOB01000006">
    <property type="protein sequence ID" value="SBS33134.1"/>
    <property type="molecule type" value="Genomic_DNA"/>
</dbReference>
<dbReference type="AlphaFoldDB" id="A0A1A8TKE7"/>
<dbReference type="InterPro" id="IPR000182">
    <property type="entry name" value="GNAT_dom"/>
</dbReference>
<dbReference type="GO" id="GO:0005737">
    <property type="term" value="C:cytoplasm"/>
    <property type="evidence" value="ECO:0007669"/>
    <property type="project" value="TreeGrafter"/>
</dbReference>
<organism evidence="5 6">
    <name type="scientific">Marinomonas spartinae</name>
    <dbReference type="NCBI Taxonomy" id="1792290"/>
    <lineage>
        <taxon>Bacteria</taxon>
        <taxon>Pseudomonadati</taxon>
        <taxon>Pseudomonadota</taxon>
        <taxon>Gammaproteobacteria</taxon>
        <taxon>Oceanospirillales</taxon>
        <taxon>Oceanospirillaceae</taxon>
        <taxon>Marinomonas</taxon>
    </lineage>
</organism>
<evidence type="ECO:0000259" key="4">
    <source>
        <dbReference type="PROSITE" id="PS51186"/>
    </source>
</evidence>
<proteinExistence type="inferred from homology"/>
<dbReference type="EC" id="2.3.1.-" evidence="5"/>
<dbReference type="Proteomes" id="UP000092544">
    <property type="component" value="Unassembled WGS sequence"/>
</dbReference>
<evidence type="ECO:0000313" key="6">
    <source>
        <dbReference type="Proteomes" id="UP000092544"/>
    </source>
</evidence>
<dbReference type="PROSITE" id="PS51186">
    <property type="entry name" value="GNAT"/>
    <property type="match status" value="1"/>
</dbReference>
<comment type="similarity">
    <text evidence="3">Belongs to the acetyltransferase family. RimJ subfamily.</text>
</comment>
<accession>A0A1A8TKE7</accession>
<dbReference type="PANTHER" id="PTHR43792:SF8">
    <property type="entry name" value="[RIBOSOMAL PROTEIN US5]-ALANINE N-ACETYLTRANSFERASE"/>
    <property type="match status" value="1"/>
</dbReference>
<evidence type="ECO:0000256" key="3">
    <source>
        <dbReference type="ARBA" id="ARBA00038502"/>
    </source>
</evidence>
<dbReference type="PANTHER" id="PTHR43792">
    <property type="entry name" value="GNAT FAMILY, PUTATIVE (AFU_ORTHOLOGUE AFUA_3G00765)-RELATED-RELATED"/>
    <property type="match status" value="1"/>
</dbReference>
<keyword evidence="1 5" id="KW-0808">Transferase</keyword>
<dbReference type="InterPro" id="IPR051531">
    <property type="entry name" value="N-acetyltransferase"/>
</dbReference>
<dbReference type="CDD" id="cd04301">
    <property type="entry name" value="NAT_SF"/>
    <property type="match status" value="1"/>
</dbReference>
<dbReference type="GO" id="GO:0008999">
    <property type="term" value="F:protein-N-terminal-alanine acetyltransferase activity"/>
    <property type="evidence" value="ECO:0007669"/>
    <property type="project" value="TreeGrafter"/>
</dbReference>
<name>A0A1A8TKE7_9GAMM</name>
<dbReference type="InterPro" id="IPR016181">
    <property type="entry name" value="Acyl_CoA_acyltransferase"/>
</dbReference>
<gene>
    <name evidence="5" type="primary">ydaF_4</name>
    <name evidence="5" type="ORF">MSP8886_02651</name>
</gene>